<comment type="subcellular location">
    <subcellularLocation>
        <location evidence="1">Secreted</location>
    </subcellularLocation>
</comment>
<dbReference type="CDD" id="cd23668">
    <property type="entry name" value="GH55_beta13glucanase-like"/>
    <property type="match status" value="1"/>
</dbReference>
<dbReference type="InterPro" id="IPR012334">
    <property type="entry name" value="Pectin_lyas_fold"/>
</dbReference>
<comment type="caution">
    <text evidence="5">The sequence shown here is derived from an EMBL/GenBank/DDBJ whole genome shotgun (WGS) entry which is preliminary data.</text>
</comment>
<proteinExistence type="predicted"/>
<keyword evidence="5" id="KW-0456">Lyase</keyword>
<feature type="domain" description="Rhamnogalacturonase A/B/Epimerase-like pectate lyase" evidence="4">
    <location>
        <begin position="2"/>
        <end position="77"/>
    </location>
</feature>
<keyword evidence="3" id="KW-0732">Signal</keyword>
<gene>
    <name evidence="5" type="ORF">BJX63DRAFT_436738</name>
</gene>
<dbReference type="PANTHER" id="PTHR33928">
    <property type="entry name" value="POLYGALACTURONASE QRT3"/>
    <property type="match status" value="1"/>
</dbReference>
<dbReference type="Pfam" id="PF12708">
    <property type="entry name" value="Pect-lyase_RHGA_epim"/>
    <property type="match status" value="2"/>
</dbReference>
<evidence type="ECO:0000313" key="5">
    <source>
        <dbReference type="EMBL" id="KAL2807813.1"/>
    </source>
</evidence>
<sequence length="450" mass="48998">MAQDSVTIQQGIYMENGSGGFLTNLTFVGGNFGAYFGNQQFTTNQLTFMNCKTAVQVHWDWAWTMQDILINNCTNGIVIVSGAGGSGSTGQSVGSLIVLDSIIALCDVGIVTSLFTENSTLFLLQNTRFVLVDGFGRVALASDSSTFYNGDEIPVFGTPTALVNNLKQFYQQRRPTYTDIGISQVIDVKAWGAAGDGETDDGPILNSILDCAANISAIVFFPFGSYVVKDTLLIPVGSRIVGQVWSQIMGKGPKFQKALEPRVVAQVGQPGDVGIIEIQSMMFTVLGPTAGAVLMEWNVYESTQGLAAMWNSHFQVGGAIGSLLRSIQCPKNNGTVNTKCKAVLLLLHLTPKSSAYLENIWAWTADYNLDKKSQDQINIYSARGILIESQVPTWIYGILSEHNVLYQYQISSAKNLYISMIQTESPYYQPVPKALQLFTTGLFPNNPVFT</sequence>
<keyword evidence="6" id="KW-1185">Reference proteome</keyword>
<dbReference type="InterPro" id="IPR039279">
    <property type="entry name" value="QRT3-like"/>
</dbReference>
<dbReference type="Proteomes" id="UP001610334">
    <property type="component" value="Unassembled WGS sequence"/>
</dbReference>
<evidence type="ECO:0000256" key="1">
    <source>
        <dbReference type="ARBA" id="ARBA00004613"/>
    </source>
</evidence>
<accession>A0ABR4GX91</accession>
<feature type="domain" description="Rhamnogalacturonase A/B/Epimerase-like pectate lyase" evidence="4">
    <location>
        <begin position="186"/>
        <end position="244"/>
    </location>
</feature>
<dbReference type="Gene3D" id="2.160.20.10">
    <property type="entry name" value="Single-stranded right-handed beta-helix, Pectin lyase-like"/>
    <property type="match status" value="2"/>
</dbReference>
<dbReference type="GO" id="GO:0016829">
    <property type="term" value="F:lyase activity"/>
    <property type="evidence" value="ECO:0007669"/>
    <property type="project" value="UniProtKB-KW"/>
</dbReference>
<evidence type="ECO:0000259" key="4">
    <source>
        <dbReference type="Pfam" id="PF12708"/>
    </source>
</evidence>
<organism evidence="5 6">
    <name type="scientific">Aspergillus granulosus</name>
    <dbReference type="NCBI Taxonomy" id="176169"/>
    <lineage>
        <taxon>Eukaryota</taxon>
        <taxon>Fungi</taxon>
        <taxon>Dikarya</taxon>
        <taxon>Ascomycota</taxon>
        <taxon>Pezizomycotina</taxon>
        <taxon>Eurotiomycetes</taxon>
        <taxon>Eurotiomycetidae</taxon>
        <taxon>Eurotiales</taxon>
        <taxon>Aspergillaceae</taxon>
        <taxon>Aspergillus</taxon>
        <taxon>Aspergillus subgen. Nidulantes</taxon>
    </lineage>
</organism>
<protein>
    <submittedName>
        <fullName evidence="5">Pectin lyase fold/virulence factor</fullName>
    </submittedName>
</protein>
<reference evidence="5 6" key="1">
    <citation type="submission" date="2024-07" db="EMBL/GenBank/DDBJ databases">
        <title>Section-level genome sequencing and comparative genomics of Aspergillus sections Usti and Cavernicolus.</title>
        <authorList>
            <consortium name="Lawrence Berkeley National Laboratory"/>
            <person name="Nybo J.L."/>
            <person name="Vesth T.C."/>
            <person name="Theobald S."/>
            <person name="Frisvad J.C."/>
            <person name="Larsen T.O."/>
            <person name="Kjaerboelling I."/>
            <person name="Rothschild-Mancinelli K."/>
            <person name="Lyhne E.K."/>
            <person name="Kogle M.E."/>
            <person name="Barry K."/>
            <person name="Clum A."/>
            <person name="Na H."/>
            <person name="Ledsgaard L."/>
            <person name="Lin J."/>
            <person name="Lipzen A."/>
            <person name="Kuo A."/>
            <person name="Riley R."/>
            <person name="Mondo S."/>
            <person name="Labutti K."/>
            <person name="Haridas S."/>
            <person name="Pangalinan J."/>
            <person name="Salamov A.A."/>
            <person name="Simmons B.A."/>
            <person name="Magnuson J.K."/>
            <person name="Chen J."/>
            <person name="Drula E."/>
            <person name="Henrissat B."/>
            <person name="Wiebenga A."/>
            <person name="Lubbers R.J."/>
            <person name="Gomes A.C."/>
            <person name="Makela M.R."/>
            <person name="Stajich J."/>
            <person name="Grigoriev I.V."/>
            <person name="Mortensen U.H."/>
            <person name="De Vries R.P."/>
            <person name="Baker S.E."/>
            <person name="Andersen M.R."/>
        </authorList>
    </citation>
    <scope>NUCLEOTIDE SEQUENCE [LARGE SCALE GENOMIC DNA]</scope>
    <source>
        <strain evidence="5 6">CBS 588.65</strain>
    </source>
</reference>
<evidence type="ECO:0000256" key="2">
    <source>
        <dbReference type="ARBA" id="ARBA00022525"/>
    </source>
</evidence>
<dbReference type="PANTHER" id="PTHR33928:SF2">
    <property type="entry name" value="PECTATE LYASE SUPERFAMILY PROTEIN DOMAIN-CONTAINING PROTEIN-RELATED"/>
    <property type="match status" value="1"/>
</dbReference>
<evidence type="ECO:0000313" key="6">
    <source>
        <dbReference type="Proteomes" id="UP001610334"/>
    </source>
</evidence>
<name>A0ABR4GX91_9EURO</name>
<dbReference type="EMBL" id="JBFXLT010000130">
    <property type="protein sequence ID" value="KAL2807813.1"/>
    <property type="molecule type" value="Genomic_DNA"/>
</dbReference>
<dbReference type="InterPro" id="IPR024535">
    <property type="entry name" value="RHGA/B-epi-like_pectate_lyase"/>
</dbReference>
<dbReference type="InterPro" id="IPR011050">
    <property type="entry name" value="Pectin_lyase_fold/virulence"/>
</dbReference>
<keyword evidence="2" id="KW-0964">Secreted</keyword>
<evidence type="ECO:0000256" key="3">
    <source>
        <dbReference type="ARBA" id="ARBA00022729"/>
    </source>
</evidence>
<dbReference type="SUPFAM" id="SSF51126">
    <property type="entry name" value="Pectin lyase-like"/>
    <property type="match status" value="2"/>
</dbReference>